<evidence type="ECO:0000256" key="5">
    <source>
        <dbReference type="ARBA" id="ARBA00023242"/>
    </source>
</evidence>
<evidence type="ECO:0000256" key="1">
    <source>
        <dbReference type="ARBA" id="ARBA00004123"/>
    </source>
</evidence>
<sequence length="753" mass="85054">MKQNTTYRNRYGVSSKQTATYIDDGGVSSKQTTTYIDDGDVSSELTTTYMNDGGVSSQTRPQNSRITMVSGLKQKRGSNWVPTVPSSSHHLDAVPCSTPINRNRLGKSKVRTFPTCFEQILLIPIRLDMEIDGQKLRDCFTWNKNEGLVSPEQFAEILCDDLDLNPINFVPAISQAIRQQIDAYPTDNLLDQQCDQRVILKIRGKSPMIMISRYRIQDLKWAEGAGPKLDSLEGRSQGSQSVGIIKRSYKLLIYGETGKFSDNSGLIEIWDNAQYALKEEQVGKPLTSLMKFRTRQKYPPPSNISPGGRSTAKLSDQAKVCTEIMVVKTWFANARRRQKMSAEKNQLNYELYMKKKRELLSKNGTQARTRNTKIDESSGSTEMHSTDNVNPHDTNTIVIPQCATSNPHQAFQETFQSNIQDRHPSQPFNYFVTIPKMVPLDYNNNFSYGNIPSVSRPNFNESVSTNCIQNLTQLCRHIDSNADADISVYKDFQSRNPVSPNSGLLPFVNVQNNYHHAFRYQNIDDTRVSFGQENQLSQVPNYWPHVRNPVQKCAQITDPCGINYIDGRNSIQMCNHSDNRQPSDLFNTRTVVSDQTFSNPVCSSQNKSPRVPTFTFQQENCATFDPDQSVINTPMLTSCAIDISSKGLIGSKQIKNSNDGLRVENGNSPMLLSRPSSCPLPTTEKLRYLLTSEHTTKSHYQIKEASYNRRYPEQPEKQIQTNYEIKQGNEENDIAKVLLDFSSQSVDSSQDSS</sequence>
<gene>
    <name evidence="7" type="ORF">MEDL_40681</name>
</gene>
<evidence type="ECO:0000256" key="2">
    <source>
        <dbReference type="ARBA" id="ARBA00010239"/>
    </source>
</evidence>
<comment type="similarity">
    <text evidence="2">Belongs to the SNF5 family.</text>
</comment>
<dbReference type="OrthoDB" id="6110335at2759"/>
<feature type="compositionally biased region" description="Polar residues" evidence="6">
    <location>
        <begin position="377"/>
        <end position="391"/>
    </location>
</feature>
<dbReference type="EMBL" id="CAJPWZ010001969">
    <property type="protein sequence ID" value="CAG2227680.1"/>
    <property type="molecule type" value="Genomic_DNA"/>
</dbReference>
<keyword evidence="4" id="KW-0804">Transcription</keyword>
<dbReference type="GO" id="GO:0006338">
    <property type="term" value="P:chromatin remodeling"/>
    <property type="evidence" value="ECO:0007669"/>
    <property type="project" value="InterPro"/>
</dbReference>
<evidence type="ECO:0000313" key="8">
    <source>
        <dbReference type="Proteomes" id="UP000683360"/>
    </source>
</evidence>
<proteinExistence type="inferred from homology"/>
<feature type="region of interest" description="Disordered" evidence="6">
    <location>
        <begin position="364"/>
        <end position="391"/>
    </location>
</feature>
<protein>
    <submittedName>
        <fullName evidence="7">SMARCB1</fullName>
    </submittedName>
</protein>
<evidence type="ECO:0000256" key="6">
    <source>
        <dbReference type="SAM" id="MobiDB-lite"/>
    </source>
</evidence>
<dbReference type="GO" id="GO:0000228">
    <property type="term" value="C:nuclear chromosome"/>
    <property type="evidence" value="ECO:0007669"/>
    <property type="project" value="InterPro"/>
</dbReference>
<dbReference type="InterPro" id="IPR006939">
    <property type="entry name" value="SNF5"/>
</dbReference>
<dbReference type="Pfam" id="PF04855">
    <property type="entry name" value="SNF5"/>
    <property type="match status" value="1"/>
</dbReference>
<dbReference type="Proteomes" id="UP000683360">
    <property type="component" value="Unassembled WGS sequence"/>
</dbReference>
<comment type="subcellular location">
    <subcellularLocation>
        <location evidence="1">Nucleus</location>
    </subcellularLocation>
</comment>
<accession>A0A8S3T1R5</accession>
<evidence type="ECO:0000313" key="7">
    <source>
        <dbReference type="EMBL" id="CAG2227680.1"/>
    </source>
</evidence>
<dbReference type="AlphaFoldDB" id="A0A8S3T1R5"/>
<dbReference type="PANTHER" id="PTHR10019">
    <property type="entry name" value="SNF5"/>
    <property type="match status" value="1"/>
</dbReference>
<reference evidence="7" key="1">
    <citation type="submission" date="2021-03" db="EMBL/GenBank/DDBJ databases">
        <authorList>
            <person name="Bekaert M."/>
        </authorList>
    </citation>
    <scope>NUCLEOTIDE SEQUENCE</scope>
</reference>
<keyword evidence="3" id="KW-0805">Transcription regulation</keyword>
<evidence type="ECO:0000256" key="4">
    <source>
        <dbReference type="ARBA" id="ARBA00023163"/>
    </source>
</evidence>
<keyword evidence="8" id="KW-1185">Reference proteome</keyword>
<comment type="caution">
    <text evidence="7">The sequence shown here is derived from an EMBL/GenBank/DDBJ whole genome shotgun (WGS) entry which is preliminary data.</text>
</comment>
<organism evidence="7 8">
    <name type="scientific">Mytilus edulis</name>
    <name type="common">Blue mussel</name>
    <dbReference type="NCBI Taxonomy" id="6550"/>
    <lineage>
        <taxon>Eukaryota</taxon>
        <taxon>Metazoa</taxon>
        <taxon>Spiralia</taxon>
        <taxon>Lophotrochozoa</taxon>
        <taxon>Mollusca</taxon>
        <taxon>Bivalvia</taxon>
        <taxon>Autobranchia</taxon>
        <taxon>Pteriomorphia</taxon>
        <taxon>Mytilida</taxon>
        <taxon>Mytiloidea</taxon>
        <taxon>Mytilidae</taxon>
        <taxon>Mytilinae</taxon>
        <taxon>Mytilus</taxon>
    </lineage>
</organism>
<name>A0A8S3T1R5_MYTED</name>
<keyword evidence="5" id="KW-0539">Nucleus</keyword>
<evidence type="ECO:0000256" key="3">
    <source>
        <dbReference type="ARBA" id="ARBA00023015"/>
    </source>
</evidence>